<proteinExistence type="predicted"/>
<dbReference type="Proteomes" id="UP000078447">
    <property type="component" value="Unassembled WGS sequence"/>
</dbReference>
<dbReference type="PROSITE" id="PS51725">
    <property type="entry name" value="ABM"/>
    <property type="match status" value="1"/>
</dbReference>
<evidence type="ECO:0000313" key="3">
    <source>
        <dbReference type="Proteomes" id="UP000078447"/>
    </source>
</evidence>
<feature type="domain" description="ABM" evidence="1">
    <location>
        <begin position="2"/>
        <end position="90"/>
    </location>
</feature>
<dbReference type="InterPro" id="IPR050744">
    <property type="entry name" value="AI-2_Isomerase_LsrG"/>
</dbReference>
<gene>
    <name evidence="2" type="ORF">A3783_06765</name>
</gene>
<accession>A0ABX2VBM1</accession>
<keyword evidence="3" id="KW-1185">Reference proteome</keyword>
<dbReference type="PANTHER" id="PTHR33336:SF3">
    <property type="entry name" value="ABM DOMAIN-CONTAINING PROTEIN"/>
    <property type="match status" value="1"/>
</dbReference>
<dbReference type="InterPro" id="IPR007138">
    <property type="entry name" value="ABM_dom"/>
</dbReference>
<dbReference type="InterPro" id="IPR011008">
    <property type="entry name" value="Dimeric_a/b-barrel"/>
</dbReference>
<name>A0ABX2VBM1_9BACL</name>
<dbReference type="EMBL" id="LVVL01000001">
    <property type="protein sequence ID" value="OAN15633.1"/>
    <property type="molecule type" value="Genomic_DNA"/>
</dbReference>
<evidence type="ECO:0000259" key="1">
    <source>
        <dbReference type="PROSITE" id="PS51725"/>
    </source>
</evidence>
<dbReference type="SUPFAM" id="SSF54909">
    <property type="entry name" value="Dimeric alpha+beta barrel"/>
    <property type="match status" value="1"/>
</dbReference>
<dbReference type="Gene3D" id="3.30.70.100">
    <property type="match status" value="1"/>
</dbReference>
<reference evidence="2 3" key="1">
    <citation type="submission" date="2016-03" db="EMBL/GenBank/DDBJ databases">
        <authorList>
            <person name="Cho S.-Y."/>
            <person name="Lim S."/>
            <person name="Kim H."/>
            <person name="Soh E.H."/>
            <person name="Moon J.S."/>
        </authorList>
    </citation>
    <scope>NUCLEOTIDE SEQUENCE [LARGE SCALE GENOMIC DNA]</scope>
    <source>
        <strain evidence="2 3">KCTC 3810</strain>
    </source>
</reference>
<dbReference type="PANTHER" id="PTHR33336">
    <property type="entry name" value="QUINOL MONOOXYGENASE YGIN-RELATED"/>
    <property type="match status" value="1"/>
</dbReference>
<dbReference type="GO" id="GO:0004497">
    <property type="term" value="F:monooxygenase activity"/>
    <property type="evidence" value="ECO:0007669"/>
    <property type="project" value="UniProtKB-KW"/>
</dbReference>
<dbReference type="Pfam" id="PF03992">
    <property type="entry name" value="ABM"/>
    <property type="match status" value="1"/>
</dbReference>
<protein>
    <submittedName>
        <fullName evidence="2">Antibiotic biosynthesis monooxygenase</fullName>
    </submittedName>
</protein>
<sequence>MIILIAQIQIKPGQSDAFLNAVKAAIAPSRAEAGCLQYTFHREADASDHFVFYEQWQNQTAFDAHIASDHYQTYRTQTAELVLDRKLTFLDEIL</sequence>
<organism evidence="2 3">
    <name type="scientific">Exiguobacterium undae</name>
    <dbReference type="NCBI Taxonomy" id="169177"/>
    <lineage>
        <taxon>Bacteria</taxon>
        <taxon>Bacillati</taxon>
        <taxon>Bacillota</taxon>
        <taxon>Bacilli</taxon>
        <taxon>Bacillales</taxon>
        <taxon>Bacillales Family XII. Incertae Sedis</taxon>
        <taxon>Exiguobacterium</taxon>
    </lineage>
</organism>
<evidence type="ECO:0000313" key="2">
    <source>
        <dbReference type="EMBL" id="OAN15633.1"/>
    </source>
</evidence>
<comment type="caution">
    <text evidence="2">The sequence shown here is derived from an EMBL/GenBank/DDBJ whole genome shotgun (WGS) entry which is preliminary data.</text>
</comment>
<keyword evidence="2" id="KW-0560">Oxidoreductase</keyword>
<keyword evidence="2" id="KW-0503">Monooxygenase</keyword>
<dbReference type="RefSeq" id="WP_028106449.1">
    <property type="nucleotide sequence ID" value="NZ_LVVL01000001.1"/>
</dbReference>